<dbReference type="EMBL" id="BMQW01000005">
    <property type="protein sequence ID" value="GGP87525.1"/>
    <property type="molecule type" value="Genomic_DNA"/>
</dbReference>
<reference evidence="2" key="1">
    <citation type="journal article" date="2019" name="Int. J. Syst. Evol. Microbiol.">
        <title>The Global Catalogue of Microorganisms (GCM) 10K type strain sequencing project: providing services to taxonomists for standard genome sequencing and annotation.</title>
        <authorList>
            <consortium name="The Broad Institute Genomics Platform"/>
            <consortium name="The Broad Institute Genome Sequencing Center for Infectious Disease"/>
            <person name="Wu L."/>
            <person name="Ma J."/>
        </authorList>
    </citation>
    <scope>NUCLEOTIDE SEQUENCE [LARGE SCALE GENOMIC DNA]</scope>
    <source>
        <strain evidence="2">JCM 32305</strain>
    </source>
</reference>
<evidence type="ECO:0000313" key="2">
    <source>
        <dbReference type="Proteomes" id="UP000654004"/>
    </source>
</evidence>
<evidence type="ECO:0000313" key="1">
    <source>
        <dbReference type="EMBL" id="GGP87525.1"/>
    </source>
</evidence>
<comment type="caution">
    <text evidence="1">The sequence shown here is derived from an EMBL/GenBank/DDBJ whole genome shotgun (WGS) entry which is preliminary data.</text>
</comment>
<proteinExistence type="predicted"/>
<gene>
    <name evidence="1" type="ORF">GCM10009410_21390</name>
</gene>
<name>A0ABQ2QMV7_9GAMM</name>
<organism evidence="1 2">
    <name type="scientific">Shewanella ulleungensis</name>
    <dbReference type="NCBI Taxonomy" id="2282699"/>
    <lineage>
        <taxon>Bacteria</taxon>
        <taxon>Pseudomonadati</taxon>
        <taxon>Pseudomonadota</taxon>
        <taxon>Gammaproteobacteria</taxon>
        <taxon>Alteromonadales</taxon>
        <taxon>Shewanellaceae</taxon>
        <taxon>Shewanella</taxon>
    </lineage>
</organism>
<dbReference type="Proteomes" id="UP000654004">
    <property type="component" value="Unassembled WGS sequence"/>
</dbReference>
<sequence>MVPTLHNNEHDFAMYTTNIRQLNTEIYRFNFAGDRSIKW</sequence>
<protein>
    <submittedName>
        <fullName evidence="1">Uncharacterized protein</fullName>
    </submittedName>
</protein>
<accession>A0ABQ2QMV7</accession>
<keyword evidence="2" id="KW-1185">Reference proteome</keyword>